<evidence type="ECO:0000313" key="4">
    <source>
        <dbReference type="EMBL" id="CAI6340375.1"/>
    </source>
</evidence>
<dbReference type="AlphaFoldDB" id="A0A9W4UQS2"/>
<feature type="compositionally biased region" description="Polar residues" evidence="3">
    <location>
        <begin position="385"/>
        <end position="396"/>
    </location>
</feature>
<feature type="compositionally biased region" description="Polar residues" evidence="3">
    <location>
        <begin position="368"/>
        <end position="378"/>
    </location>
</feature>
<proteinExistence type="predicted"/>
<dbReference type="EMBL" id="CAOQHR010000010">
    <property type="protein sequence ID" value="CAI6340375.1"/>
    <property type="molecule type" value="Genomic_DNA"/>
</dbReference>
<dbReference type="OrthoDB" id="676979at2759"/>
<accession>A0A9W4UQS2</accession>
<feature type="compositionally biased region" description="Low complexity" evidence="3">
    <location>
        <begin position="23"/>
        <end position="48"/>
    </location>
</feature>
<feature type="compositionally biased region" description="Polar residues" evidence="3">
    <location>
        <begin position="211"/>
        <end position="229"/>
    </location>
</feature>
<evidence type="ECO:0008006" key="6">
    <source>
        <dbReference type="Google" id="ProtNLM"/>
    </source>
</evidence>
<protein>
    <recommendedName>
        <fullName evidence="6">L domain-like protein</fullName>
    </recommendedName>
</protein>
<dbReference type="InterPro" id="IPR050216">
    <property type="entry name" value="LRR_domain-containing"/>
</dbReference>
<feature type="compositionally biased region" description="Polar residues" evidence="3">
    <location>
        <begin position="254"/>
        <end position="267"/>
    </location>
</feature>
<name>A0A9W4UQS2_9PLEO</name>
<dbReference type="InterPro" id="IPR003591">
    <property type="entry name" value="Leu-rich_rpt_typical-subtyp"/>
</dbReference>
<dbReference type="InterPro" id="IPR001611">
    <property type="entry name" value="Leu-rich_rpt"/>
</dbReference>
<keyword evidence="2" id="KW-0677">Repeat</keyword>
<dbReference type="InterPro" id="IPR032675">
    <property type="entry name" value="LRR_dom_sf"/>
</dbReference>
<comment type="caution">
    <text evidence="4">The sequence shown here is derived from an EMBL/GenBank/DDBJ whole genome shotgun (WGS) entry which is preliminary data.</text>
</comment>
<dbReference type="Proteomes" id="UP001152607">
    <property type="component" value="Unassembled WGS sequence"/>
</dbReference>
<feature type="compositionally biased region" description="Low complexity" evidence="3">
    <location>
        <begin position="55"/>
        <end position="92"/>
    </location>
</feature>
<dbReference type="SMART" id="SM00364">
    <property type="entry name" value="LRR_BAC"/>
    <property type="match status" value="6"/>
</dbReference>
<gene>
    <name evidence="4" type="ORF">PDIGIT_LOCUS13551</name>
</gene>
<feature type="region of interest" description="Disordered" evidence="3">
    <location>
        <begin position="362"/>
        <end position="463"/>
    </location>
</feature>
<dbReference type="Gene3D" id="3.80.10.10">
    <property type="entry name" value="Ribonuclease Inhibitor"/>
    <property type="match status" value="3"/>
</dbReference>
<feature type="compositionally biased region" description="Polar residues" evidence="3">
    <location>
        <begin position="294"/>
        <end position="317"/>
    </location>
</feature>
<feature type="region of interest" description="Disordered" evidence="3">
    <location>
        <begin position="1"/>
        <end position="349"/>
    </location>
</feature>
<dbReference type="SUPFAM" id="SSF52058">
    <property type="entry name" value="L domain-like"/>
    <property type="match status" value="2"/>
</dbReference>
<evidence type="ECO:0000256" key="1">
    <source>
        <dbReference type="ARBA" id="ARBA00022614"/>
    </source>
</evidence>
<dbReference type="GO" id="GO:0005737">
    <property type="term" value="C:cytoplasm"/>
    <property type="evidence" value="ECO:0007669"/>
    <property type="project" value="TreeGrafter"/>
</dbReference>
<sequence length="1091" mass="117922">MDQRSSGIPVRSGIPRPASKIPALRASASQSHLHSASQSASAPDAQDPLLRKKSSLSSISRRSSQQQLPPPSLQKKASRSSIAIPPSAGPAANKPSNRTSLYSAPISKRPVPVKEQARSSIPNSRAPTFKKPTVPPPFRQTPAVPQPTRLSNQPHDEDVLGDLNGFRSASRASSRASSCAGLQEAESADFLEESDGEIHSTAQPPARKSRPSLSDRTIESLSQLPSSPSVAKGRRRSSFFNADQSMPPPVRPTSALSNGIRPTTSDGAPQPDLITPRKSGPSTTRLSMTAPGKRSSSATMATNIKTPSLSRLNSTMKKQPLSHMHNLQDTPKARPLSNSKTMLSRTPKPRASIAGVFGEAVSPPTKVAATTPSPSQRASVAKKTPITSKKAPSSSLALREHIAKAKATRKPDVLPSPEDAPPKANSSQTLREQIAKAKATAKRNNTTHEPRTSTPPRDAIVPNPAEIAGFDFGLEDPFNQGPKNSKSLLRKRIDAARVEGKLNLAAMGMNEMPEDVMQMYKYDSNDTGVVWSEVVDVTIIIAADNEFQTLPDRMFPDIDIESMTEADEDTAPQFGALQNLDLHGNVLQELPMGLRQLTQLSKLNLSRNKLTLDALNTVCQISSLRELKLAENEFNGSLPSCIGDLAQLEALELQANKLTSLPPEIRALVHLRTLNISGNKITSLPMELFEHVPIIELIASNNAFTGAFFEIDSMPQLQNLQLANNSITGICQSTTVTLPDLKYLDLSGNRLSALPDVSSWTSLVTLLIGENNVATLPDSLFSLQMLRNIDLTANNISRLDERIALMEGLENITLAANPLRERKFLTMATEDIKRDLMSKIQPENADQLAGVVGTTEENPSDSVNGWKLTPSGTFDLSFQNLLQLDDEAIASFAQENSIRQLYLASNYLSSLPVITAQLSALSVLDLSKNNISIPLSEPLELSKLRELKLHGNKLHSLDAVTSLLSAPKLQHLDVSNNRIAGSLPLLRESFPELLFFLAADNVITEVSAESLHGLKCVDVSNNDIGRLEPMIGQLSGTLTSLNVEGNRFRVPNYAVLKKGTDAILAWLRDKIPSPTEDFFSPSAPGSSSSGY</sequence>
<dbReference type="Pfam" id="PF00560">
    <property type="entry name" value="LRR_1"/>
    <property type="match status" value="1"/>
</dbReference>
<evidence type="ECO:0000256" key="2">
    <source>
        <dbReference type="ARBA" id="ARBA00022737"/>
    </source>
</evidence>
<feature type="compositionally biased region" description="Low complexity" evidence="3">
    <location>
        <begin position="167"/>
        <end position="178"/>
    </location>
</feature>
<dbReference type="PROSITE" id="PS51450">
    <property type="entry name" value="LRR"/>
    <property type="match status" value="3"/>
</dbReference>
<dbReference type="PRINTS" id="PR00019">
    <property type="entry name" value="LEURICHRPT"/>
</dbReference>
<dbReference type="SMART" id="SM00369">
    <property type="entry name" value="LRR_TYP"/>
    <property type="match status" value="8"/>
</dbReference>
<dbReference type="PANTHER" id="PTHR48051:SF1">
    <property type="entry name" value="RAS SUPPRESSOR PROTEIN 1"/>
    <property type="match status" value="1"/>
</dbReference>
<evidence type="ECO:0000256" key="3">
    <source>
        <dbReference type="SAM" id="MobiDB-lite"/>
    </source>
</evidence>
<feature type="compositionally biased region" description="Acidic residues" evidence="3">
    <location>
        <begin position="186"/>
        <end position="195"/>
    </location>
</feature>
<organism evidence="4 5">
    <name type="scientific">Periconia digitata</name>
    <dbReference type="NCBI Taxonomy" id="1303443"/>
    <lineage>
        <taxon>Eukaryota</taxon>
        <taxon>Fungi</taxon>
        <taxon>Dikarya</taxon>
        <taxon>Ascomycota</taxon>
        <taxon>Pezizomycotina</taxon>
        <taxon>Dothideomycetes</taxon>
        <taxon>Pleosporomycetidae</taxon>
        <taxon>Pleosporales</taxon>
        <taxon>Massarineae</taxon>
        <taxon>Periconiaceae</taxon>
        <taxon>Periconia</taxon>
    </lineage>
</organism>
<evidence type="ECO:0000313" key="5">
    <source>
        <dbReference type="Proteomes" id="UP001152607"/>
    </source>
</evidence>
<keyword evidence="1" id="KW-0433">Leucine-rich repeat</keyword>
<keyword evidence="5" id="KW-1185">Reference proteome</keyword>
<dbReference type="PANTHER" id="PTHR48051">
    <property type="match status" value="1"/>
</dbReference>
<reference evidence="4" key="1">
    <citation type="submission" date="2023-01" db="EMBL/GenBank/DDBJ databases">
        <authorList>
            <person name="Van Ghelder C."/>
            <person name="Rancurel C."/>
        </authorList>
    </citation>
    <scope>NUCLEOTIDE SEQUENCE</scope>
    <source>
        <strain evidence="4">CNCM I-4278</strain>
    </source>
</reference>
<dbReference type="Pfam" id="PF13855">
    <property type="entry name" value="LRR_8"/>
    <property type="match status" value="2"/>
</dbReference>